<evidence type="ECO:0000256" key="2">
    <source>
        <dbReference type="ARBA" id="ARBA00022478"/>
    </source>
</evidence>
<comment type="catalytic activity">
    <reaction evidence="4">
        <text>RNA(n) + a ribonucleoside 5'-triphosphate = RNA(n+1) + diphosphate</text>
        <dbReference type="Rhea" id="RHEA:21248"/>
        <dbReference type="Rhea" id="RHEA-COMP:14527"/>
        <dbReference type="Rhea" id="RHEA-COMP:17342"/>
        <dbReference type="ChEBI" id="CHEBI:33019"/>
        <dbReference type="ChEBI" id="CHEBI:61557"/>
        <dbReference type="ChEBI" id="CHEBI:140395"/>
        <dbReference type="EC" id="2.7.7.6"/>
    </reaction>
</comment>
<dbReference type="SMART" id="SM00316">
    <property type="entry name" value="S1"/>
    <property type="match status" value="1"/>
</dbReference>
<dbReference type="InterPro" id="IPR005576">
    <property type="entry name" value="Rpb7-like_N"/>
</dbReference>
<protein>
    <recommendedName>
        <fullName evidence="4">DNA-directed RNA polymerase subunit Rpo7</fullName>
        <ecNumber evidence="4">2.7.7.6</ecNumber>
    </recommendedName>
    <alternativeName>
        <fullName evidence="4">DNA-directed RNA polymerase subunit E</fullName>
    </alternativeName>
</protein>
<dbReference type="AlphaFoldDB" id="A0AA96V7F4"/>
<keyword evidence="4" id="KW-0548">Nucleotidyltransferase</keyword>
<dbReference type="PROSITE" id="PS50126">
    <property type="entry name" value="S1"/>
    <property type="match status" value="1"/>
</dbReference>
<evidence type="ECO:0000313" key="7">
    <source>
        <dbReference type="EMBL" id="WNY28137.1"/>
    </source>
</evidence>
<dbReference type="GeneID" id="85196770"/>
<evidence type="ECO:0000313" key="8">
    <source>
        <dbReference type="Proteomes" id="UP001302662"/>
    </source>
</evidence>
<dbReference type="GO" id="GO:0005737">
    <property type="term" value="C:cytoplasm"/>
    <property type="evidence" value="ECO:0007669"/>
    <property type="project" value="UniProtKB-SubCell"/>
</dbReference>
<dbReference type="InterPro" id="IPR004519">
    <property type="entry name" value="RNAP_E/RPC8"/>
</dbReference>
<evidence type="ECO:0000256" key="3">
    <source>
        <dbReference type="ARBA" id="ARBA00023163"/>
    </source>
</evidence>
<dbReference type="InterPro" id="IPR046399">
    <property type="entry name" value="RNApol_Rpo7"/>
</dbReference>
<accession>A0AA96V7F4</accession>
<comment type="function">
    <text evidence="4">DNA-dependent RNA polymerase (RNAP) catalyzes the transcription of DNA into RNA using the four ribonucleoside triphosphates as substrates.</text>
</comment>
<gene>
    <name evidence="7" type="primary">rnr</name>
    <name evidence="4" type="synonym">rpo7</name>
    <name evidence="4" type="synonym">rpoE</name>
    <name evidence="7" type="ORF">MmiEs2_03190</name>
</gene>
<dbReference type="HAMAP" id="MF_00865">
    <property type="entry name" value="RNApol_arch_Rpo7"/>
    <property type="match status" value="1"/>
</dbReference>
<evidence type="ECO:0000259" key="6">
    <source>
        <dbReference type="PROSITE" id="PS50126"/>
    </source>
</evidence>
<dbReference type="NCBIfam" id="TIGR00448">
    <property type="entry name" value="rpoE"/>
    <property type="match status" value="1"/>
</dbReference>
<dbReference type="GO" id="GO:0003899">
    <property type="term" value="F:DNA-directed RNA polymerase activity"/>
    <property type="evidence" value="ECO:0007669"/>
    <property type="project" value="UniProtKB-UniRule"/>
</dbReference>
<sequence length="205" mass="22376">MYKLMTLVDTVRIDPTLLGEDVMDNVKRALKVKLEGKVDKKIGCLVAVCDVENIGEGHILYGDGAVYYDVTFKAIMFMPENQEVIEGEVLETVSFGVFVGIGPMDGLLHVSQITDEFMSYDSKNGRLVSKTGKKALGEGDHVRARIVAVSINERDPRESKIGMTMRQAALGRIQWIEEAREKAGGAKGGKKKDAAPEAEAAADEN</sequence>
<dbReference type="NCBIfam" id="NF006333">
    <property type="entry name" value="PRK08563.1"/>
    <property type="match status" value="1"/>
</dbReference>
<dbReference type="SUPFAM" id="SSF88798">
    <property type="entry name" value="N-terminal, heterodimerisation domain of RBP7 (RpoE)"/>
    <property type="match status" value="1"/>
</dbReference>
<dbReference type="GO" id="GO:0000428">
    <property type="term" value="C:DNA-directed RNA polymerase complex"/>
    <property type="evidence" value="ECO:0007669"/>
    <property type="project" value="UniProtKB-KW"/>
</dbReference>
<comment type="subunit">
    <text evidence="4">Part of the RNA polymerase complex. Forms a stalk with Rpo4 that extends from the main structure.</text>
</comment>
<dbReference type="CDD" id="cd04460">
    <property type="entry name" value="S1_RpoE"/>
    <property type="match status" value="1"/>
</dbReference>
<dbReference type="Gene3D" id="3.30.1490.120">
    <property type="entry name" value="RNA polymerase Rpb7-like, N-terminal domain"/>
    <property type="match status" value="1"/>
</dbReference>
<keyword evidence="3 4" id="KW-0804">Transcription</keyword>
<comment type="similarity">
    <text evidence="1 4">Belongs to the eukaryotic RPB7/RPC8 RNA polymerase subunit family.</text>
</comment>
<dbReference type="KEGG" id="mees:MmiEs2_03190"/>
<keyword evidence="2 4" id="KW-0240">DNA-directed RNA polymerase</keyword>
<keyword evidence="4" id="KW-0808">Transferase</keyword>
<evidence type="ECO:0000256" key="4">
    <source>
        <dbReference type="HAMAP-Rule" id="MF_00865"/>
    </source>
</evidence>
<dbReference type="GO" id="GO:0003677">
    <property type="term" value="F:DNA binding"/>
    <property type="evidence" value="ECO:0007669"/>
    <property type="project" value="InterPro"/>
</dbReference>
<dbReference type="Pfam" id="PF03876">
    <property type="entry name" value="SHS2_Rpb7-N"/>
    <property type="match status" value="1"/>
</dbReference>
<dbReference type="PANTHER" id="PTHR12709">
    <property type="entry name" value="DNA-DIRECTED RNA POLYMERASE II, III"/>
    <property type="match status" value="1"/>
</dbReference>
<dbReference type="SUPFAM" id="SSF50249">
    <property type="entry name" value="Nucleic acid-binding proteins"/>
    <property type="match status" value="1"/>
</dbReference>
<dbReference type="EMBL" id="CP131062">
    <property type="protein sequence ID" value="WNY28137.1"/>
    <property type="molecule type" value="Genomic_DNA"/>
</dbReference>
<organism evidence="7 8">
    <name type="scientific">Methanimicrococcus stummii</name>
    <dbReference type="NCBI Taxonomy" id="3028294"/>
    <lineage>
        <taxon>Archaea</taxon>
        <taxon>Methanobacteriati</taxon>
        <taxon>Methanobacteriota</taxon>
        <taxon>Stenosarchaea group</taxon>
        <taxon>Methanomicrobia</taxon>
        <taxon>Methanosarcinales</taxon>
        <taxon>Methanosarcinaceae</taxon>
        <taxon>Methanimicrococcus</taxon>
    </lineage>
</organism>
<dbReference type="CDD" id="cd04331">
    <property type="entry name" value="RNAP_E_N"/>
    <property type="match status" value="1"/>
</dbReference>
<dbReference type="InterPro" id="IPR036898">
    <property type="entry name" value="RNA_pol_Rpb7-like_N_sf"/>
</dbReference>
<evidence type="ECO:0000256" key="5">
    <source>
        <dbReference type="SAM" id="MobiDB-lite"/>
    </source>
</evidence>
<dbReference type="GO" id="GO:0016787">
    <property type="term" value="F:hydrolase activity"/>
    <property type="evidence" value="ECO:0007669"/>
    <property type="project" value="UniProtKB-KW"/>
</dbReference>
<keyword evidence="7" id="KW-0378">Hydrolase</keyword>
<dbReference type="InterPro" id="IPR045113">
    <property type="entry name" value="Rpb7-like"/>
</dbReference>
<proteinExistence type="inferred from homology"/>
<dbReference type="InterPro" id="IPR003029">
    <property type="entry name" value="S1_domain"/>
</dbReference>
<dbReference type="Pfam" id="PF00575">
    <property type="entry name" value="S1"/>
    <property type="match status" value="1"/>
</dbReference>
<name>A0AA96V7F4_9EURY</name>
<dbReference type="Gene3D" id="2.40.50.140">
    <property type="entry name" value="Nucleic acid-binding proteins"/>
    <property type="match status" value="1"/>
</dbReference>
<evidence type="ECO:0000256" key="1">
    <source>
        <dbReference type="ARBA" id="ARBA00009307"/>
    </source>
</evidence>
<feature type="domain" description="S1 motif" evidence="6">
    <location>
        <begin position="82"/>
        <end position="166"/>
    </location>
</feature>
<dbReference type="RefSeq" id="WP_316559689.1">
    <property type="nucleotide sequence ID" value="NZ_CP131062.1"/>
</dbReference>
<keyword evidence="8" id="KW-1185">Reference proteome</keyword>
<dbReference type="GO" id="GO:0006352">
    <property type="term" value="P:DNA-templated transcription initiation"/>
    <property type="evidence" value="ECO:0007669"/>
    <property type="project" value="InterPro"/>
</dbReference>
<dbReference type="EC" id="2.7.7.6" evidence="4"/>
<dbReference type="PANTHER" id="PTHR12709:SF4">
    <property type="entry name" value="DNA-DIRECTED RNA POLYMERASE II SUBUNIT RPB7"/>
    <property type="match status" value="1"/>
</dbReference>
<comment type="subcellular location">
    <subcellularLocation>
        <location evidence="4">Cytoplasm</location>
    </subcellularLocation>
</comment>
<comment type="domain">
    <text evidence="4">Forms 2 domains with an elongated structure; Rpo4 packs into the hinge region between the 2 domains.</text>
</comment>
<keyword evidence="4" id="KW-0963">Cytoplasm</keyword>
<dbReference type="InterPro" id="IPR012340">
    <property type="entry name" value="NA-bd_OB-fold"/>
</dbReference>
<reference evidence="7 8" key="1">
    <citation type="submission" date="2023-07" db="EMBL/GenBank/DDBJ databases">
        <title>Closed genome sequence of Methanimicrococcus sp. Es2.</title>
        <authorList>
            <person name="Protasov E."/>
            <person name="Platt K."/>
            <person name="Reeh H."/>
            <person name="Poehlein A."/>
            <person name="Daniel R."/>
            <person name="Brune A."/>
        </authorList>
    </citation>
    <scope>NUCLEOTIDE SEQUENCE [LARGE SCALE GENOMIC DNA]</scope>
    <source>
        <strain evidence="7 8">Es2</strain>
    </source>
</reference>
<feature type="region of interest" description="Disordered" evidence="5">
    <location>
        <begin position="181"/>
        <end position="205"/>
    </location>
</feature>
<dbReference type="Proteomes" id="UP001302662">
    <property type="component" value="Chromosome"/>
</dbReference>